<dbReference type="GO" id="GO:0016491">
    <property type="term" value="F:oxidoreductase activity"/>
    <property type="evidence" value="ECO:0007669"/>
    <property type="project" value="InterPro"/>
</dbReference>
<evidence type="ECO:0008006" key="3">
    <source>
        <dbReference type="Google" id="ProtNLM"/>
    </source>
</evidence>
<dbReference type="STRING" id="1395571.TMS3_0101385"/>
<dbReference type="InterPro" id="IPR022201">
    <property type="entry name" value="DUF3726"/>
</dbReference>
<comment type="caution">
    <text evidence="1">The sequence shown here is derived from an EMBL/GenBank/DDBJ whole genome shotgun (WGS) entry which is preliminary data.</text>
</comment>
<evidence type="ECO:0000313" key="1">
    <source>
        <dbReference type="EMBL" id="KFX70622.1"/>
    </source>
</evidence>
<gene>
    <name evidence="1" type="ORF">TMS3_0101385</name>
</gene>
<organism evidence="1 2">
    <name type="scientific">Pseudomonas taeanensis MS-3</name>
    <dbReference type="NCBI Taxonomy" id="1395571"/>
    <lineage>
        <taxon>Bacteria</taxon>
        <taxon>Pseudomonadati</taxon>
        <taxon>Pseudomonadota</taxon>
        <taxon>Gammaproteobacteria</taxon>
        <taxon>Pseudomonadales</taxon>
        <taxon>Pseudomonadaceae</taxon>
        <taxon>Pseudomonas</taxon>
    </lineage>
</organism>
<dbReference type="EMBL" id="AWSQ01000001">
    <property type="protein sequence ID" value="KFX70622.1"/>
    <property type="molecule type" value="Genomic_DNA"/>
</dbReference>
<dbReference type="Proteomes" id="UP000030063">
    <property type="component" value="Unassembled WGS sequence"/>
</dbReference>
<dbReference type="Pfam" id="PF12525">
    <property type="entry name" value="DUF3726"/>
    <property type="match status" value="1"/>
</dbReference>
<dbReference type="RefSeq" id="WP_025163440.1">
    <property type="nucleotide sequence ID" value="NZ_AWSQ01000001.1"/>
</dbReference>
<dbReference type="InterPro" id="IPR036111">
    <property type="entry name" value="Mal/L-sulfo/L-lacto_DH-like_sf"/>
</dbReference>
<dbReference type="OrthoDB" id="5792746at2"/>
<dbReference type="AlphaFoldDB" id="A0A0A1YL18"/>
<dbReference type="eggNOG" id="COG2055">
    <property type="taxonomic scope" value="Bacteria"/>
</dbReference>
<proteinExistence type="predicted"/>
<keyword evidence="2" id="KW-1185">Reference proteome</keyword>
<sequence>MLISSNELTSLLKRVFEGMGYPVGYYEDAAGLVKWLQVHGEQGFGELQRALPYVADSQRPALELLAEESQALLFDCHGRSGLNCLPSIVELAQTKVLEQGCVNVKVRNCHNRKFILKLLVDCARQGISGLAYWQNGKQPVSEHVASIAVGARYPSYSEALLVDPATADTQTLTLLLSTRIDLQGQLHGSAGQRSGYRQVSPEQFARAGEGALEGGMDISIELWQQLNQLAEAVLVENSEQSRSGAGGR</sequence>
<dbReference type="SUPFAM" id="SSF89733">
    <property type="entry name" value="L-sulfolactate dehydrogenase-like"/>
    <property type="match status" value="1"/>
</dbReference>
<evidence type="ECO:0000313" key="2">
    <source>
        <dbReference type="Proteomes" id="UP000030063"/>
    </source>
</evidence>
<name>A0A0A1YL18_9PSED</name>
<reference evidence="1 2" key="1">
    <citation type="journal article" date="2014" name="Genome Announc.">
        <title>Draft Genome Sequence of Petroleum Oil-Degrading Marine Bacterium Pseudomonas taeanensis Strain MS-3, Isolated from a Crude Oil-Contaminated Seashore.</title>
        <authorList>
            <person name="Lee S.Y."/>
            <person name="Kim S.H."/>
            <person name="Lee D.G."/>
            <person name="Shin S."/>
            <person name="Yun S.H."/>
            <person name="Choi C.W."/>
            <person name="Chung Y.H."/>
            <person name="Choi J.S."/>
            <person name="Kahng H.Y."/>
            <person name="Kim S.I."/>
        </authorList>
    </citation>
    <scope>NUCLEOTIDE SEQUENCE [LARGE SCALE GENOMIC DNA]</scope>
    <source>
        <strain evidence="1 2">MS-3</strain>
    </source>
</reference>
<accession>A0A0A1YL18</accession>
<protein>
    <recommendedName>
        <fullName evidence="3">DUF3726 domain-containing protein</fullName>
    </recommendedName>
</protein>